<dbReference type="Proteomes" id="UP001231189">
    <property type="component" value="Unassembled WGS sequence"/>
</dbReference>
<feature type="region of interest" description="Disordered" evidence="1">
    <location>
        <begin position="1"/>
        <end position="34"/>
    </location>
</feature>
<organism evidence="2 3">
    <name type="scientific">Lolium multiflorum</name>
    <name type="common">Italian ryegrass</name>
    <name type="synonym">Lolium perenne subsp. multiflorum</name>
    <dbReference type="NCBI Taxonomy" id="4521"/>
    <lineage>
        <taxon>Eukaryota</taxon>
        <taxon>Viridiplantae</taxon>
        <taxon>Streptophyta</taxon>
        <taxon>Embryophyta</taxon>
        <taxon>Tracheophyta</taxon>
        <taxon>Spermatophyta</taxon>
        <taxon>Magnoliopsida</taxon>
        <taxon>Liliopsida</taxon>
        <taxon>Poales</taxon>
        <taxon>Poaceae</taxon>
        <taxon>BOP clade</taxon>
        <taxon>Pooideae</taxon>
        <taxon>Poodae</taxon>
        <taxon>Poeae</taxon>
        <taxon>Poeae Chloroplast Group 2 (Poeae type)</taxon>
        <taxon>Loliodinae</taxon>
        <taxon>Loliinae</taxon>
        <taxon>Lolium</taxon>
    </lineage>
</organism>
<protein>
    <submittedName>
        <fullName evidence="2">Uncharacterized protein</fullName>
    </submittedName>
</protein>
<accession>A0AAD8SLR1</accession>
<evidence type="ECO:0000313" key="3">
    <source>
        <dbReference type="Proteomes" id="UP001231189"/>
    </source>
</evidence>
<keyword evidence="3" id="KW-1185">Reference proteome</keyword>
<evidence type="ECO:0000256" key="1">
    <source>
        <dbReference type="SAM" id="MobiDB-lite"/>
    </source>
</evidence>
<gene>
    <name evidence="2" type="ORF">QYE76_071247</name>
</gene>
<reference evidence="2" key="1">
    <citation type="submission" date="2023-07" db="EMBL/GenBank/DDBJ databases">
        <title>A chromosome-level genome assembly of Lolium multiflorum.</title>
        <authorList>
            <person name="Chen Y."/>
            <person name="Copetti D."/>
            <person name="Kolliker R."/>
            <person name="Studer B."/>
        </authorList>
    </citation>
    <scope>NUCLEOTIDE SEQUENCE</scope>
    <source>
        <strain evidence="2">02402/16</strain>
        <tissue evidence="2">Leaf</tissue>
    </source>
</reference>
<comment type="caution">
    <text evidence="2">The sequence shown here is derived from an EMBL/GenBank/DDBJ whole genome shotgun (WGS) entry which is preliminary data.</text>
</comment>
<dbReference type="AlphaFoldDB" id="A0AAD8SLR1"/>
<proteinExistence type="predicted"/>
<name>A0AAD8SLR1_LOLMU</name>
<dbReference type="EMBL" id="JAUUTY010000004">
    <property type="protein sequence ID" value="KAK1653442.1"/>
    <property type="molecule type" value="Genomic_DNA"/>
</dbReference>
<evidence type="ECO:0000313" key="2">
    <source>
        <dbReference type="EMBL" id="KAK1653442.1"/>
    </source>
</evidence>
<sequence>MLAAWASSGFHSGVGSRKGEDCAERSDEEEDMVETKRGIIHTFLTRYRSGGTPLQFASARDQEALRAVALRDWGQPQP</sequence>